<sequence>LLSCLHIHSLYRSHSNVIADNRDRPGLSSDQLARVCAINELPVEEFNWKVLGTSKNLVACGLIPKGTAFPDPPVISSRPASSKKKPRKKTDLGASSSRIRKRKAPATPPRSEPSFPETVSPPAPQPAPQEEGNCTLILITFIFRFLAH</sequence>
<evidence type="ECO:0000313" key="2">
    <source>
        <dbReference type="EMBL" id="PON74090.1"/>
    </source>
</evidence>
<dbReference type="AlphaFoldDB" id="A0A2P5DLB2"/>
<evidence type="ECO:0000256" key="1">
    <source>
        <dbReference type="SAM" id="MobiDB-lite"/>
    </source>
</evidence>
<dbReference type="Proteomes" id="UP000237105">
    <property type="component" value="Unassembled WGS sequence"/>
</dbReference>
<accession>A0A2P5DLB2</accession>
<name>A0A2P5DLB2_PARAD</name>
<reference evidence="3" key="1">
    <citation type="submission" date="2016-06" db="EMBL/GenBank/DDBJ databases">
        <title>Parallel loss of symbiosis genes in relatives of nitrogen-fixing non-legume Parasponia.</title>
        <authorList>
            <person name="Van Velzen R."/>
            <person name="Holmer R."/>
            <person name="Bu F."/>
            <person name="Rutten L."/>
            <person name="Van Zeijl A."/>
            <person name="Liu W."/>
            <person name="Santuari L."/>
            <person name="Cao Q."/>
            <person name="Sharma T."/>
            <person name="Shen D."/>
            <person name="Roswanjaya Y."/>
            <person name="Wardhani T."/>
            <person name="Kalhor M.S."/>
            <person name="Jansen J."/>
            <person name="Van den Hoogen J."/>
            <person name="Gungor B."/>
            <person name="Hartog M."/>
            <person name="Hontelez J."/>
            <person name="Verver J."/>
            <person name="Yang W.-C."/>
            <person name="Schijlen E."/>
            <person name="Repin R."/>
            <person name="Schilthuizen M."/>
            <person name="Schranz E."/>
            <person name="Heidstra R."/>
            <person name="Miyata K."/>
            <person name="Fedorova E."/>
            <person name="Kohlen W."/>
            <person name="Bisseling T."/>
            <person name="Smit S."/>
            <person name="Geurts R."/>
        </authorList>
    </citation>
    <scope>NUCLEOTIDE SEQUENCE [LARGE SCALE GENOMIC DNA]</scope>
    <source>
        <strain evidence="3">cv. WU1-14</strain>
    </source>
</reference>
<feature type="region of interest" description="Disordered" evidence="1">
    <location>
        <begin position="66"/>
        <end position="131"/>
    </location>
</feature>
<gene>
    <name evidence="2" type="ORF">PanWU01x14_053000</name>
</gene>
<proteinExistence type="predicted"/>
<comment type="caution">
    <text evidence="2">The sequence shown here is derived from an EMBL/GenBank/DDBJ whole genome shotgun (WGS) entry which is preliminary data.</text>
</comment>
<dbReference type="EMBL" id="JXTB01000030">
    <property type="protein sequence ID" value="PON74090.1"/>
    <property type="molecule type" value="Genomic_DNA"/>
</dbReference>
<feature type="non-terminal residue" evidence="2">
    <location>
        <position position="1"/>
    </location>
</feature>
<evidence type="ECO:0000313" key="3">
    <source>
        <dbReference type="Proteomes" id="UP000237105"/>
    </source>
</evidence>
<protein>
    <submittedName>
        <fullName evidence="2">Uncharacterized protein</fullName>
    </submittedName>
</protein>
<organism evidence="2 3">
    <name type="scientific">Parasponia andersonii</name>
    <name type="common">Sponia andersonii</name>
    <dbReference type="NCBI Taxonomy" id="3476"/>
    <lineage>
        <taxon>Eukaryota</taxon>
        <taxon>Viridiplantae</taxon>
        <taxon>Streptophyta</taxon>
        <taxon>Embryophyta</taxon>
        <taxon>Tracheophyta</taxon>
        <taxon>Spermatophyta</taxon>
        <taxon>Magnoliopsida</taxon>
        <taxon>eudicotyledons</taxon>
        <taxon>Gunneridae</taxon>
        <taxon>Pentapetalae</taxon>
        <taxon>rosids</taxon>
        <taxon>fabids</taxon>
        <taxon>Rosales</taxon>
        <taxon>Cannabaceae</taxon>
        <taxon>Parasponia</taxon>
    </lineage>
</organism>
<keyword evidence="3" id="KW-1185">Reference proteome</keyword>